<dbReference type="Gene3D" id="3.20.20.140">
    <property type="entry name" value="Metal-dependent hydrolases"/>
    <property type="match status" value="1"/>
</dbReference>
<organism evidence="4 5">
    <name type="scientific">Granulicella arctica</name>
    <dbReference type="NCBI Taxonomy" id="940613"/>
    <lineage>
        <taxon>Bacteria</taxon>
        <taxon>Pseudomonadati</taxon>
        <taxon>Acidobacteriota</taxon>
        <taxon>Terriglobia</taxon>
        <taxon>Terriglobales</taxon>
        <taxon>Acidobacteriaceae</taxon>
        <taxon>Granulicella</taxon>
    </lineage>
</organism>
<evidence type="ECO:0000256" key="2">
    <source>
        <dbReference type="SAM" id="SignalP"/>
    </source>
</evidence>
<gene>
    <name evidence="4" type="ORF">HDF17_001350</name>
</gene>
<dbReference type="PANTHER" id="PTHR43794">
    <property type="entry name" value="AMINOHYDROLASE SSNA-RELATED"/>
    <property type="match status" value="1"/>
</dbReference>
<keyword evidence="5" id="KW-1185">Reference proteome</keyword>
<dbReference type="InterPro" id="IPR006680">
    <property type="entry name" value="Amidohydro-rel"/>
</dbReference>
<keyword evidence="2" id="KW-0732">Signal</keyword>
<protein>
    <submittedName>
        <fullName evidence="4">Cytosine/adenosine deaminase-related metal-dependent hydrolase</fullName>
    </submittedName>
</protein>
<dbReference type="PANTHER" id="PTHR43794:SF11">
    <property type="entry name" value="AMIDOHYDROLASE-RELATED DOMAIN-CONTAINING PROTEIN"/>
    <property type="match status" value="1"/>
</dbReference>
<dbReference type="InterPro" id="IPR011059">
    <property type="entry name" value="Metal-dep_hydrolase_composite"/>
</dbReference>
<evidence type="ECO:0000313" key="5">
    <source>
        <dbReference type="Proteomes" id="UP000589520"/>
    </source>
</evidence>
<dbReference type="InterPro" id="IPR032466">
    <property type="entry name" value="Metal_Hydrolase"/>
</dbReference>
<name>A0A7Y9TSJ1_9BACT</name>
<dbReference type="EMBL" id="JACCCW010000001">
    <property type="protein sequence ID" value="NYF79063.1"/>
    <property type="molecule type" value="Genomic_DNA"/>
</dbReference>
<dbReference type="SUPFAM" id="SSF51338">
    <property type="entry name" value="Composite domain of metallo-dependent hydrolases"/>
    <property type="match status" value="1"/>
</dbReference>
<dbReference type="Proteomes" id="UP000589520">
    <property type="component" value="Unassembled WGS sequence"/>
</dbReference>
<keyword evidence="1 4" id="KW-0378">Hydrolase</keyword>
<evidence type="ECO:0000313" key="4">
    <source>
        <dbReference type="EMBL" id="NYF79063.1"/>
    </source>
</evidence>
<evidence type="ECO:0000259" key="3">
    <source>
        <dbReference type="Pfam" id="PF01979"/>
    </source>
</evidence>
<dbReference type="SUPFAM" id="SSF51556">
    <property type="entry name" value="Metallo-dependent hydrolases"/>
    <property type="match status" value="1"/>
</dbReference>
<evidence type="ECO:0000256" key="1">
    <source>
        <dbReference type="ARBA" id="ARBA00022801"/>
    </source>
</evidence>
<dbReference type="InterPro" id="IPR050287">
    <property type="entry name" value="MTA/SAH_deaminase"/>
</dbReference>
<feature type="chain" id="PRO_5030755037" evidence="2">
    <location>
        <begin position="22"/>
        <end position="441"/>
    </location>
</feature>
<dbReference type="AlphaFoldDB" id="A0A7Y9TSJ1"/>
<proteinExistence type="predicted"/>
<dbReference type="Pfam" id="PF01979">
    <property type="entry name" value="Amidohydro_1"/>
    <property type="match status" value="1"/>
</dbReference>
<comment type="caution">
    <text evidence="4">The sequence shown here is derived from an EMBL/GenBank/DDBJ whole genome shotgun (WGS) entry which is preliminary data.</text>
</comment>
<sequence length="441" mass="47306">MKANNLVALCVGLLASVLSHAQTVVLTGTVLGPDGPIEHGSVLVRDGRIVTVGSDASIPRDVQHIDVRDAIIAPGFIDLHNHMSFNAFPRWKPAQEFGARYDWQQKPVYNVLITAPHKELVELGLVCEAERYAELKALAQGETSTVGSERNCPSVNLTRKLDIDPGLPNAPITIYNTFPFQMTAEQREVADKALSASPHGSLLIHVSEGAPRDASAAREFEMFKQQGFMRAGVNIIHGVAIPAAGFVDMAKAGVGFVWSPRSNIELYGDTADVTNAHVAGVTMALAPDWSPTGSVGMLGELQYAAAWNLAQEPSPFTDRDLVIMATANPARMVGLDSQIGYILADRAADLVVVRRTSRDVYASLTHAAPQDVMLTIVRGQAVFGDLPLMKQWNGVAGDSVQICGEVKAFALNMSLPTAIEKLTPAIQRMGRVLAPLAECGE</sequence>
<feature type="domain" description="Amidohydrolase-related" evidence="3">
    <location>
        <begin position="235"/>
        <end position="382"/>
    </location>
</feature>
<dbReference type="Gene3D" id="2.30.40.10">
    <property type="entry name" value="Urease, subunit C, domain 1"/>
    <property type="match status" value="1"/>
</dbReference>
<dbReference type="GO" id="GO:0016810">
    <property type="term" value="F:hydrolase activity, acting on carbon-nitrogen (but not peptide) bonds"/>
    <property type="evidence" value="ECO:0007669"/>
    <property type="project" value="InterPro"/>
</dbReference>
<dbReference type="RefSeq" id="WP_179488985.1">
    <property type="nucleotide sequence ID" value="NZ_JACCCW010000001.1"/>
</dbReference>
<reference evidence="4 5" key="1">
    <citation type="submission" date="2020-07" db="EMBL/GenBank/DDBJ databases">
        <title>Genomic Encyclopedia of Type Strains, Phase IV (KMG-V): Genome sequencing to study the core and pangenomes of soil and plant-associated prokaryotes.</title>
        <authorList>
            <person name="Whitman W."/>
        </authorList>
    </citation>
    <scope>NUCLEOTIDE SEQUENCE [LARGE SCALE GENOMIC DNA]</scope>
    <source>
        <strain evidence="4 5">X4EP2</strain>
    </source>
</reference>
<accession>A0A7Y9TSJ1</accession>
<feature type="signal peptide" evidence="2">
    <location>
        <begin position="1"/>
        <end position="21"/>
    </location>
</feature>